<gene>
    <name evidence="2" type="ORF">Pla175_28330</name>
</gene>
<dbReference type="EMBL" id="CP036291">
    <property type="protein sequence ID" value="QDU89443.1"/>
    <property type="molecule type" value="Genomic_DNA"/>
</dbReference>
<protein>
    <submittedName>
        <fullName evidence="2">Uncharacterized protein</fullName>
    </submittedName>
</protein>
<dbReference type="KEGG" id="pnd:Pla175_28330"/>
<reference evidence="2 3" key="1">
    <citation type="submission" date="2019-02" db="EMBL/GenBank/DDBJ databases">
        <title>Deep-cultivation of Planctomycetes and their phenomic and genomic characterization uncovers novel biology.</title>
        <authorList>
            <person name="Wiegand S."/>
            <person name="Jogler M."/>
            <person name="Boedeker C."/>
            <person name="Pinto D."/>
            <person name="Vollmers J."/>
            <person name="Rivas-Marin E."/>
            <person name="Kohn T."/>
            <person name="Peeters S.H."/>
            <person name="Heuer A."/>
            <person name="Rast P."/>
            <person name="Oberbeckmann S."/>
            <person name="Bunk B."/>
            <person name="Jeske O."/>
            <person name="Meyerdierks A."/>
            <person name="Storesund J.E."/>
            <person name="Kallscheuer N."/>
            <person name="Luecker S."/>
            <person name="Lage O.M."/>
            <person name="Pohl T."/>
            <person name="Merkel B.J."/>
            <person name="Hornburger P."/>
            <person name="Mueller R.-W."/>
            <person name="Bruemmer F."/>
            <person name="Labrenz M."/>
            <person name="Spormann A.M."/>
            <person name="Op den Camp H."/>
            <person name="Overmann J."/>
            <person name="Amann R."/>
            <person name="Jetten M.S.M."/>
            <person name="Mascher T."/>
            <person name="Medema M.H."/>
            <person name="Devos D.P."/>
            <person name="Kaster A.-K."/>
            <person name="Ovreas L."/>
            <person name="Rohde M."/>
            <person name="Galperin M.Y."/>
            <person name="Jogler C."/>
        </authorList>
    </citation>
    <scope>NUCLEOTIDE SEQUENCE [LARGE SCALE GENOMIC DNA]</scope>
    <source>
        <strain evidence="2 3">Pla175</strain>
    </source>
</reference>
<evidence type="ECO:0000256" key="1">
    <source>
        <dbReference type="SAM" id="MobiDB-lite"/>
    </source>
</evidence>
<organism evidence="2 3">
    <name type="scientific">Pirellulimonas nuda</name>
    <dbReference type="NCBI Taxonomy" id="2528009"/>
    <lineage>
        <taxon>Bacteria</taxon>
        <taxon>Pseudomonadati</taxon>
        <taxon>Planctomycetota</taxon>
        <taxon>Planctomycetia</taxon>
        <taxon>Pirellulales</taxon>
        <taxon>Lacipirellulaceae</taxon>
        <taxon>Pirellulimonas</taxon>
    </lineage>
</organism>
<feature type="region of interest" description="Disordered" evidence="1">
    <location>
        <begin position="196"/>
        <end position="231"/>
    </location>
</feature>
<proteinExistence type="predicted"/>
<keyword evidence="3" id="KW-1185">Reference proteome</keyword>
<evidence type="ECO:0000313" key="3">
    <source>
        <dbReference type="Proteomes" id="UP000317429"/>
    </source>
</evidence>
<dbReference type="AlphaFoldDB" id="A0A518DDB3"/>
<name>A0A518DDB3_9BACT</name>
<evidence type="ECO:0000313" key="2">
    <source>
        <dbReference type="EMBL" id="QDU89443.1"/>
    </source>
</evidence>
<sequence length="246" mass="26615">MPLDRLDAPEVPTPLHIERTVRSLRCITSRSDAILEPAAVQLSSVGVPNGQRTAIASAGMAKFDAELRAVSAGSGHRCELAPASTHVGWSISGNLAGAGSEGRDVHRCRFPGHPKPLRAMKPTHYREVQMQLRLSDSLALRHSCSKRAITDSRGGINGGFVRVVLVIWVRPSGEQAPQGCHPRPREACDAFHAVRQEPDSMASSRDPKNSAGVQISRRPKPSALSNASMRGSSWALANWRQCKVNR</sequence>
<accession>A0A518DDB3</accession>
<dbReference type="Proteomes" id="UP000317429">
    <property type="component" value="Chromosome"/>
</dbReference>